<dbReference type="OrthoDB" id="2318570at2759"/>
<accession>A0A9N9J1W4</accession>
<feature type="non-terminal residue" evidence="2">
    <location>
        <position position="1"/>
    </location>
</feature>
<proteinExistence type="predicted"/>
<name>A0A9N9J1W4_9GLOM</name>
<dbReference type="AlphaFoldDB" id="A0A9N9J1W4"/>
<evidence type="ECO:0000313" key="3">
    <source>
        <dbReference type="Proteomes" id="UP000789396"/>
    </source>
</evidence>
<feature type="non-terminal residue" evidence="2">
    <location>
        <position position="76"/>
    </location>
</feature>
<sequence length="76" mass="8954">MEEHIIPIPPETKESNDRETNIKNHRESIDRIFVSQYMKDTGNTYIVTYSEKCNSILGWSVDNIENDGQQEPDEFY</sequence>
<dbReference type="EMBL" id="CAJVPZ010041506">
    <property type="protein sequence ID" value="CAG8761852.1"/>
    <property type="molecule type" value="Genomic_DNA"/>
</dbReference>
<comment type="caution">
    <text evidence="2">The sequence shown here is derived from an EMBL/GenBank/DDBJ whole genome shotgun (WGS) entry which is preliminary data.</text>
</comment>
<evidence type="ECO:0000256" key="1">
    <source>
        <dbReference type="SAM" id="MobiDB-lite"/>
    </source>
</evidence>
<organism evidence="2 3">
    <name type="scientific">Racocetra fulgida</name>
    <dbReference type="NCBI Taxonomy" id="60492"/>
    <lineage>
        <taxon>Eukaryota</taxon>
        <taxon>Fungi</taxon>
        <taxon>Fungi incertae sedis</taxon>
        <taxon>Mucoromycota</taxon>
        <taxon>Glomeromycotina</taxon>
        <taxon>Glomeromycetes</taxon>
        <taxon>Diversisporales</taxon>
        <taxon>Gigasporaceae</taxon>
        <taxon>Racocetra</taxon>
    </lineage>
</organism>
<protein>
    <submittedName>
        <fullName evidence="2">6748_t:CDS:1</fullName>
    </submittedName>
</protein>
<keyword evidence="3" id="KW-1185">Reference proteome</keyword>
<reference evidence="2" key="1">
    <citation type="submission" date="2021-06" db="EMBL/GenBank/DDBJ databases">
        <authorList>
            <person name="Kallberg Y."/>
            <person name="Tangrot J."/>
            <person name="Rosling A."/>
        </authorList>
    </citation>
    <scope>NUCLEOTIDE SEQUENCE</scope>
    <source>
        <strain evidence="2">IN212</strain>
    </source>
</reference>
<feature type="region of interest" description="Disordered" evidence="1">
    <location>
        <begin position="1"/>
        <end position="24"/>
    </location>
</feature>
<gene>
    <name evidence="2" type="ORF">RFULGI_LOCUS14374</name>
</gene>
<evidence type="ECO:0000313" key="2">
    <source>
        <dbReference type="EMBL" id="CAG8761852.1"/>
    </source>
</evidence>
<dbReference type="Proteomes" id="UP000789396">
    <property type="component" value="Unassembled WGS sequence"/>
</dbReference>